<feature type="compositionally biased region" description="Basic and acidic residues" evidence="3">
    <location>
        <begin position="456"/>
        <end position="466"/>
    </location>
</feature>
<dbReference type="Proteomes" id="UP000030854">
    <property type="component" value="Unassembled WGS sequence"/>
</dbReference>
<feature type="compositionally biased region" description="Polar residues" evidence="3">
    <location>
        <begin position="682"/>
        <end position="703"/>
    </location>
</feature>
<proteinExistence type="predicted"/>
<evidence type="ECO:0000256" key="2">
    <source>
        <dbReference type="ARBA" id="ARBA00022833"/>
    </source>
</evidence>
<evidence type="ECO:0000256" key="1">
    <source>
        <dbReference type="ARBA" id="ARBA00022723"/>
    </source>
</evidence>
<feature type="compositionally biased region" description="Polar residues" evidence="3">
    <location>
        <begin position="730"/>
        <end position="741"/>
    </location>
</feature>
<feature type="compositionally biased region" description="Low complexity" evidence="3">
    <location>
        <begin position="444"/>
        <end position="453"/>
    </location>
</feature>
<dbReference type="Pfam" id="PF00653">
    <property type="entry name" value="BIR"/>
    <property type="match status" value="2"/>
</dbReference>
<evidence type="ECO:0000313" key="4">
    <source>
        <dbReference type="EMBL" id="KHJ33291.1"/>
    </source>
</evidence>
<feature type="compositionally biased region" description="Polar residues" evidence="3">
    <location>
        <begin position="555"/>
        <end position="569"/>
    </location>
</feature>
<dbReference type="SUPFAM" id="SSF57924">
    <property type="entry name" value="Inhibitor of apoptosis (IAP) repeat"/>
    <property type="match status" value="2"/>
</dbReference>
<sequence>MGYVQSPDDYFSYESRLASFLKVHPVSKRRASNTSLKGPKSLKWPHKFLSASDLAKSGFYYLPSLTSPDNVVCFLCHKLLDGWEETDNPFVEHLRHSPNCGWAITTSVERSIGEWNEEQPNSTKLLEARKATFADRWPHEDKKGWKCHVKQMIEAGWSYTPTLQSDDMVTCNYCALTFDNWGKNDKPSDKHYESSPDCPFFALTNNYIKSPETKKISPKRTRASWTNRFSAQSNLSTCSNGSRETSFSAEEKDSILTMVSTSSQKMAPEKKKAQIKIRKHRLRRNEAAEVTKPEGIVGKVQDLNRGRKRISEESQISGDKKIGLPPKRRTARNRDGTAADFTKSQTTMSSQQITNSQQRIAKSTMNRSLVKATTSITDSDIEKVLEADLDRPISEDETLQNEVPRVILKSNYTVFNNEHKDIDDDALEVDTNIVEKNVKPSSRLRVTRSTSSSEQRFTHREVDEFKSQGAQNESLDFKISAELGYNLSAGYSSPLAAPATKGRASSRKATRKLAARNTRSSAMSPSSHNSSMAVNSSALEMMVEPRSSSKRKHINYQNPIKPISSSNQVENEDNDKRCDKKPSSRTLKENNPATEILKSHTFSQKLVSSSKKNEGQNSELESTENKCSLPNSTNSENRPSLDPPVGTIEIKDNKSTKHSDEKKLPNSSFLRQNVLEIPKLNSSEVERSVSQTSKSPMASTKTSISRRREATPQSSPACSDAENKPPSLKLSLSNRNITTPPKTRRVVTIDETPIRSLPSKHSTFVGLPSDQPWSAVDPEKIFLKSPTNCSTTSDVAMNQFEIVINAENNLLLTENPLEKAIQQGGLTNMEEKMTVEEWIHHNAHVAEEMLKRECERMVNKFELEGTRAIRALEGVRCVE</sequence>
<feature type="region of interest" description="Disordered" evidence="3">
    <location>
        <begin position="682"/>
        <end position="741"/>
    </location>
</feature>
<evidence type="ECO:0000256" key="3">
    <source>
        <dbReference type="SAM" id="MobiDB-lite"/>
    </source>
</evidence>
<dbReference type="GO" id="GO:0046872">
    <property type="term" value="F:metal ion binding"/>
    <property type="evidence" value="ECO:0007669"/>
    <property type="project" value="UniProtKB-KW"/>
</dbReference>
<dbReference type="Gene3D" id="1.10.1170.10">
    <property type="entry name" value="Inhibitor Of Apoptosis Protein (2mihbC-IAP-1), Chain A"/>
    <property type="match status" value="2"/>
</dbReference>
<keyword evidence="2" id="KW-0862">Zinc</keyword>
<accession>A0A0B1P8R3</accession>
<evidence type="ECO:0000313" key="5">
    <source>
        <dbReference type="Proteomes" id="UP000030854"/>
    </source>
</evidence>
<feature type="region of interest" description="Disordered" evidence="3">
    <location>
        <begin position="308"/>
        <end position="335"/>
    </location>
</feature>
<feature type="compositionally biased region" description="Polar residues" evidence="3">
    <location>
        <begin position="600"/>
        <end position="638"/>
    </location>
</feature>
<reference evidence="4 5" key="1">
    <citation type="journal article" date="2014" name="BMC Genomics">
        <title>Adaptive genomic structural variation in the grape powdery mildew pathogen, Erysiphe necator.</title>
        <authorList>
            <person name="Jones L."/>
            <person name="Riaz S."/>
            <person name="Morales-Cruz A."/>
            <person name="Amrine K.C."/>
            <person name="McGuire B."/>
            <person name="Gubler W.D."/>
            <person name="Walker M.A."/>
            <person name="Cantu D."/>
        </authorList>
    </citation>
    <scope>NUCLEOTIDE SEQUENCE [LARGE SCALE GENOMIC DNA]</scope>
    <source>
        <strain evidence="5">c</strain>
    </source>
</reference>
<dbReference type="SMART" id="SM00238">
    <property type="entry name" value="BIR"/>
    <property type="match status" value="2"/>
</dbReference>
<dbReference type="EMBL" id="JNVN01001529">
    <property type="protein sequence ID" value="KHJ33291.1"/>
    <property type="molecule type" value="Genomic_DNA"/>
</dbReference>
<feature type="region of interest" description="Disordered" evidence="3">
    <location>
        <begin position="491"/>
        <end position="670"/>
    </location>
</feature>
<feature type="compositionally biased region" description="Low complexity" evidence="3">
    <location>
        <begin position="520"/>
        <end position="538"/>
    </location>
</feature>
<name>A0A0B1P8R3_UNCNE</name>
<dbReference type="CDD" id="cd00022">
    <property type="entry name" value="BIR"/>
    <property type="match status" value="2"/>
</dbReference>
<dbReference type="PROSITE" id="PS50143">
    <property type="entry name" value="BIR_REPEAT_2"/>
    <property type="match status" value="2"/>
</dbReference>
<dbReference type="AlphaFoldDB" id="A0A0B1P8R3"/>
<feature type="region of interest" description="Disordered" evidence="3">
    <location>
        <begin position="444"/>
        <end position="468"/>
    </location>
</feature>
<dbReference type="InterPro" id="IPR051190">
    <property type="entry name" value="Baculoviral_IAP"/>
</dbReference>
<feature type="compositionally biased region" description="Basic and acidic residues" evidence="3">
    <location>
        <begin position="308"/>
        <end position="322"/>
    </location>
</feature>
<gene>
    <name evidence="4" type="ORF">EV44_g1563</name>
</gene>
<comment type="caution">
    <text evidence="4">The sequence shown here is derived from an EMBL/GenBank/DDBJ whole genome shotgun (WGS) entry which is preliminary data.</text>
</comment>
<dbReference type="OMA" id="DEHYNRS"/>
<dbReference type="HOGENOM" id="CLU_010318_1_0_1"/>
<feature type="compositionally biased region" description="Basic and acidic residues" evidence="3">
    <location>
        <begin position="574"/>
        <end position="588"/>
    </location>
</feature>
<organism evidence="4 5">
    <name type="scientific">Uncinula necator</name>
    <name type="common">Grape powdery mildew</name>
    <dbReference type="NCBI Taxonomy" id="52586"/>
    <lineage>
        <taxon>Eukaryota</taxon>
        <taxon>Fungi</taxon>
        <taxon>Dikarya</taxon>
        <taxon>Ascomycota</taxon>
        <taxon>Pezizomycotina</taxon>
        <taxon>Leotiomycetes</taxon>
        <taxon>Erysiphales</taxon>
        <taxon>Erysiphaceae</taxon>
        <taxon>Erysiphe</taxon>
    </lineage>
</organism>
<dbReference type="InterPro" id="IPR001370">
    <property type="entry name" value="BIR_rpt"/>
</dbReference>
<keyword evidence="1" id="KW-0479">Metal-binding</keyword>
<dbReference type="PANTHER" id="PTHR46771:SF5">
    <property type="entry name" value="DETERIN"/>
    <property type="match status" value="1"/>
</dbReference>
<dbReference type="STRING" id="52586.A0A0B1P8R3"/>
<dbReference type="PANTHER" id="PTHR46771">
    <property type="entry name" value="DETERIN"/>
    <property type="match status" value="1"/>
</dbReference>
<protein>
    <submittedName>
        <fullName evidence="4">Putative at hook domain-containing protein</fullName>
    </submittedName>
</protein>
<keyword evidence="5" id="KW-1185">Reference proteome</keyword>
<feature type="compositionally biased region" description="Basic residues" evidence="3">
    <location>
        <begin position="504"/>
        <end position="514"/>
    </location>
</feature>
<feature type="compositionally biased region" description="Basic and acidic residues" evidence="3">
    <location>
        <begin position="649"/>
        <end position="664"/>
    </location>
</feature>